<proteinExistence type="predicted"/>
<feature type="region of interest" description="Disordered" evidence="1">
    <location>
        <begin position="184"/>
        <end position="217"/>
    </location>
</feature>
<evidence type="ECO:0000256" key="1">
    <source>
        <dbReference type="SAM" id="MobiDB-lite"/>
    </source>
</evidence>
<protein>
    <submittedName>
        <fullName evidence="2">Uncharacterized protein</fullName>
    </submittedName>
</protein>
<evidence type="ECO:0000313" key="4">
    <source>
        <dbReference type="Proteomes" id="UP001230951"/>
    </source>
</evidence>
<feature type="compositionally biased region" description="Gly residues" evidence="1">
    <location>
        <begin position="65"/>
        <end position="77"/>
    </location>
</feature>
<evidence type="ECO:0000313" key="2">
    <source>
        <dbReference type="EMBL" id="MDP9905235.1"/>
    </source>
</evidence>
<evidence type="ECO:0000313" key="3">
    <source>
        <dbReference type="EMBL" id="MDQ0180367.1"/>
    </source>
</evidence>
<dbReference type="EMBL" id="JAUSRG010000005">
    <property type="protein sequence ID" value="MDP9905235.1"/>
    <property type="molecule type" value="Genomic_DNA"/>
</dbReference>
<reference evidence="2 4" key="1">
    <citation type="submission" date="2023-07" db="EMBL/GenBank/DDBJ databases">
        <title>Sorghum-associated microbial communities from plants grown in Nebraska, USA.</title>
        <authorList>
            <person name="Schachtman D."/>
        </authorList>
    </citation>
    <scope>NUCLEOTIDE SEQUENCE</scope>
    <source>
        <strain evidence="2">DS1006</strain>
        <strain evidence="3 4">DS1016</strain>
    </source>
</reference>
<sequence>MARGGGDPGGVGAARLGLRLGAWSPGVPEPALPRRLDTAHMWARSVAERPPAHEGPRCAPFGRTASGGGKSPRGGGLPASSASGGMGRGPWNSRLEGDGRSSRTSESRHPNLPATQIEKIAARIPVSSGILRVDRTGSASEVPARVEAVVWGIRGQFSTPKWILDSERGIRCADSSVDRNFARRRGTSASRVRRAKRKIGRSGAAGLRVGAHRDATG</sequence>
<organism evidence="2 5">
    <name type="scientific">Arthrobacter bambusae</name>
    <dbReference type="NCBI Taxonomy" id="1338426"/>
    <lineage>
        <taxon>Bacteria</taxon>
        <taxon>Bacillati</taxon>
        <taxon>Actinomycetota</taxon>
        <taxon>Actinomycetes</taxon>
        <taxon>Micrococcales</taxon>
        <taxon>Micrococcaceae</taxon>
        <taxon>Arthrobacter</taxon>
    </lineage>
</organism>
<keyword evidence="4" id="KW-1185">Reference proteome</keyword>
<gene>
    <name evidence="2" type="ORF">J2S90_002201</name>
    <name evidence="3" type="ORF">J2S93_001789</name>
</gene>
<evidence type="ECO:0000313" key="5">
    <source>
        <dbReference type="Proteomes" id="UP001242995"/>
    </source>
</evidence>
<accession>A0AAW8DG27</accession>
<name>A0AAW8DG27_9MICC</name>
<dbReference type="Proteomes" id="UP001230951">
    <property type="component" value="Unassembled WGS sequence"/>
</dbReference>
<comment type="caution">
    <text evidence="2">The sequence shown here is derived from an EMBL/GenBank/DDBJ whole genome shotgun (WGS) entry which is preliminary data.</text>
</comment>
<dbReference type="AlphaFoldDB" id="A0AAW8DG27"/>
<feature type="compositionally biased region" description="Basic residues" evidence="1">
    <location>
        <begin position="184"/>
        <end position="200"/>
    </location>
</feature>
<feature type="compositionally biased region" description="Basic and acidic residues" evidence="1">
    <location>
        <begin position="47"/>
        <end position="56"/>
    </location>
</feature>
<feature type="region of interest" description="Disordered" evidence="1">
    <location>
        <begin position="47"/>
        <end position="118"/>
    </location>
</feature>
<dbReference type="Proteomes" id="UP001242995">
    <property type="component" value="Unassembled WGS sequence"/>
</dbReference>
<feature type="compositionally biased region" description="Basic and acidic residues" evidence="1">
    <location>
        <begin position="95"/>
        <end position="109"/>
    </location>
</feature>
<dbReference type="EMBL" id="JAUSTF010000003">
    <property type="protein sequence ID" value="MDQ0180367.1"/>
    <property type="molecule type" value="Genomic_DNA"/>
</dbReference>